<dbReference type="EMBL" id="BBTG02000029">
    <property type="protein sequence ID" value="GAO19641.1"/>
    <property type="molecule type" value="Genomic_DNA"/>
</dbReference>
<dbReference type="RefSeq" id="XP_043001061.1">
    <property type="nucleotide sequence ID" value="XM_043145126.1"/>
</dbReference>
<feature type="compositionally biased region" description="Acidic residues" evidence="1">
    <location>
        <begin position="150"/>
        <end position="172"/>
    </location>
</feature>
<dbReference type="GeneID" id="66068406"/>
<dbReference type="Proteomes" id="UP000054053">
    <property type="component" value="Unassembled WGS sequence"/>
</dbReference>
<feature type="region of interest" description="Disordered" evidence="1">
    <location>
        <begin position="135"/>
        <end position="172"/>
    </location>
</feature>
<reference evidence="2" key="1">
    <citation type="journal article" date="2016" name="Genome Announc.">
        <title>Genome Sequence of Ustilaginoidea virens IPU010, a Rice Pathogenic Fungus Causing False Smut.</title>
        <authorList>
            <person name="Kumagai T."/>
            <person name="Ishii T."/>
            <person name="Terai G."/>
            <person name="Umemura M."/>
            <person name="Machida M."/>
            <person name="Asai K."/>
        </authorList>
    </citation>
    <scope>NUCLEOTIDE SEQUENCE [LARGE SCALE GENOMIC DNA]</scope>
    <source>
        <strain evidence="2">IPU010</strain>
    </source>
</reference>
<gene>
    <name evidence="3" type="ORF">UV8b_07629</name>
    <name evidence="2" type="ORF">UVI_02045680</name>
</gene>
<proteinExistence type="predicted"/>
<evidence type="ECO:0000256" key="1">
    <source>
        <dbReference type="SAM" id="MobiDB-lite"/>
    </source>
</evidence>
<dbReference type="EMBL" id="CP072758">
    <property type="protein sequence ID" value="QUC23388.1"/>
    <property type="molecule type" value="Genomic_DNA"/>
</dbReference>
<reference evidence="3" key="3">
    <citation type="submission" date="2020-03" db="EMBL/GenBank/DDBJ databases">
        <title>A mixture of massive structural variations and highly conserved coding sequences in Ustilaginoidea virens genome.</title>
        <authorList>
            <person name="Zhang K."/>
            <person name="Zhao Z."/>
            <person name="Zhang Z."/>
            <person name="Li Y."/>
            <person name="Hsiang T."/>
            <person name="Sun W."/>
        </authorList>
    </citation>
    <scope>NUCLEOTIDE SEQUENCE</scope>
    <source>
        <strain evidence="3">UV-8b</strain>
    </source>
</reference>
<sequence length="356" mass="39342">MPPTFMYDVPLDVQHQWLEMTDFSVNDLRRLGNKYNQICIPILDPRFFYERMITEGMAARDAAELDQKAKDRADELTREQYAFSDQMLGDSFYPGKICLTADSAWHVRLACSSYSIQRWITAICSAMYPGGVKMARDGHPNSDHGCSKEEVEEEEEEEEEEEDDGEVDLNFETQDEPYYYQILRNSDGNRHEGRIIQHLGDIAAAEPLPCSKETPPSSCPSSVPQEKLLLDDSASTLASTLSPPDLSAANTSQEKPPTEEVTADNLLHDGKTARTAAAPDACSPSTSRDSAPTAEGAAQANGDELQGEFSDAQQPGSPARRADTDSPAKGKRRRSEDEAPDDNRACKRSRASPERG</sequence>
<feature type="compositionally biased region" description="Basic and acidic residues" evidence="1">
    <location>
        <begin position="320"/>
        <end position="356"/>
    </location>
</feature>
<organism evidence="2 5">
    <name type="scientific">Ustilaginoidea virens</name>
    <name type="common">Rice false smut fungus</name>
    <name type="synonym">Villosiclava virens</name>
    <dbReference type="NCBI Taxonomy" id="1159556"/>
    <lineage>
        <taxon>Eukaryota</taxon>
        <taxon>Fungi</taxon>
        <taxon>Dikarya</taxon>
        <taxon>Ascomycota</taxon>
        <taxon>Pezizomycotina</taxon>
        <taxon>Sordariomycetes</taxon>
        <taxon>Hypocreomycetidae</taxon>
        <taxon>Hypocreales</taxon>
        <taxon>Clavicipitaceae</taxon>
        <taxon>Ustilaginoidea</taxon>
    </lineage>
</organism>
<feature type="region of interest" description="Disordered" evidence="1">
    <location>
        <begin position="236"/>
        <end position="356"/>
    </location>
</feature>
<evidence type="ECO:0000313" key="5">
    <source>
        <dbReference type="Proteomes" id="UP000054053"/>
    </source>
</evidence>
<evidence type="ECO:0000313" key="4">
    <source>
        <dbReference type="Proteomes" id="UP000027002"/>
    </source>
</evidence>
<accession>A0A063BP19</accession>
<feature type="compositionally biased region" description="Basic and acidic residues" evidence="1">
    <location>
        <begin position="135"/>
        <end position="149"/>
    </location>
</feature>
<dbReference type="AlphaFoldDB" id="A0A063BP19"/>
<reference evidence="5" key="2">
    <citation type="journal article" date="2016" name="Genome Announc.">
        <title>Genome sequence of Ustilaginoidea virens IPU010, a rice pathogenic fungus causing false smut.</title>
        <authorList>
            <person name="Kumagai T."/>
            <person name="Ishii T."/>
            <person name="Terai G."/>
            <person name="Umemura M."/>
            <person name="Machida M."/>
            <person name="Asai K."/>
        </authorList>
    </citation>
    <scope>NUCLEOTIDE SEQUENCE [LARGE SCALE GENOMIC DNA]</scope>
    <source>
        <strain evidence="5">IPU010</strain>
    </source>
</reference>
<evidence type="ECO:0000313" key="2">
    <source>
        <dbReference type="EMBL" id="GAO19641.1"/>
    </source>
</evidence>
<dbReference type="HOGENOM" id="CLU_778897_0_0_1"/>
<dbReference type="Proteomes" id="UP000027002">
    <property type="component" value="Chromosome 6"/>
</dbReference>
<evidence type="ECO:0000313" key="3">
    <source>
        <dbReference type="EMBL" id="QUC23388.1"/>
    </source>
</evidence>
<keyword evidence="4" id="KW-1185">Reference proteome</keyword>
<protein>
    <submittedName>
        <fullName evidence="2">Uncharacterized protein</fullName>
    </submittedName>
</protein>
<dbReference type="KEGG" id="uvi:66068406"/>
<name>A0A063BP19_USTVR</name>